<evidence type="ECO:0000256" key="21">
    <source>
        <dbReference type="ARBA" id="ARBA00033239"/>
    </source>
</evidence>
<dbReference type="RefSeq" id="WP_348827545.1">
    <property type="nucleotide sequence ID" value="NZ_CP098827.1"/>
</dbReference>
<feature type="compositionally biased region" description="Polar residues" evidence="24">
    <location>
        <begin position="116"/>
        <end position="130"/>
    </location>
</feature>
<dbReference type="GO" id="GO:0005886">
    <property type="term" value="C:plasma membrane"/>
    <property type="evidence" value="ECO:0007669"/>
    <property type="project" value="UniProtKB-SubCell"/>
</dbReference>
<feature type="region of interest" description="Disordered" evidence="24">
    <location>
        <begin position="888"/>
        <end position="908"/>
    </location>
</feature>
<dbReference type="NCBIfam" id="TIGR01525">
    <property type="entry name" value="ATPase-IB_hvy"/>
    <property type="match status" value="1"/>
</dbReference>
<dbReference type="SUPFAM" id="SSF81653">
    <property type="entry name" value="Calcium ATPase, transduction domain A"/>
    <property type="match status" value="1"/>
</dbReference>
<dbReference type="GO" id="GO:0140581">
    <property type="term" value="F:P-type monovalent copper transporter activity"/>
    <property type="evidence" value="ECO:0007669"/>
    <property type="project" value="UniProtKB-EC"/>
</dbReference>
<dbReference type="AlphaFoldDB" id="A0AAU7KJ64"/>
<evidence type="ECO:0000256" key="9">
    <source>
        <dbReference type="ARBA" id="ARBA00022723"/>
    </source>
</evidence>
<dbReference type="InterPro" id="IPR023214">
    <property type="entry name" value="HAD_sf"/>
</dbReference>
<evidence type="ECO:0000256" key="4">
    <source>
        <dbReference type="ARBA" id="ARBA00015102"/>
    </source>
</evidence>
<dbReference type="InterPro" id="IPR017969">
    <property type="entry name" value="Heavy-metal-associated_CS"/>
</dbReference>
<evidence type="ECO:0000256" key="12">
    <source>
        <dbReference type="ARBA" id="ARBA00022796"/>
    </source>
</evidence>
<dbReference type="Gene3D" id="3.40.1110.10">
    <property type="entry name" value="Calcium-transporting ATPase, cytoplasmic domain N"/>
    <property type="match status" value="1"/>
</dbReference>
<organism evidence="26">
    <name type="scientific">Halomonas sp. RT37</name>
    <dbReference type="NCBI Taxonomy" id="2950872"/>
    <lineage>
        <taxon>Bacteria</taxon>
        <taxon>Pseudomonadati</taxon>
        <taxon>Pseudomonadota</taxon>
        <taxon>Gammaproteobacteria</taxon>
        <taxon>Oceanospirillales</taxon>
        <taxon>Halomonadaceae</taxon>
        <taxon>Halomonas</taxon>
    </lineage>
</organism>
<feature type="region of interest" description="Disordered" evidence="24">
    <location>
        <begin position="69"/>
        <end position="131"/>
    </location>
</feature>
<keyword evidence="5" id="KW-0813">Transport</keyword>
<keyword evidence="19 23" id="KW-0472">Membrane</keyword>
<dbReference type="Pfam" id="PF00403">
    <property type="entry name" value="HMA"/>
    <property type="match status" value="1"/>
</dbReference>
<comment type="similarity">
    <text evidence="2 23">Belongs to the cation transport ATPase (P-type) (TC 3.A.3) family. Type IB subfamily.</text>
</comment>
<dbReference type="PRINTS" id="PR00942">
    <property type="entry name" value="CUATPASEI"/>
</dbReference>
<keyword evidence="18" id="KW-0406">Ion transport</keyword>
<dbReference type="FunFam" id="2.70.150.10:FF:000020">
    <property type="entry name" value="Copper-exporting P-type ATPase A"/>
    <property type="match status" value="1"/>
</dbReference>
<evidence type="ECO:0000256" key="19">
    <source>
        <dbReference type="ARBA" id="ARBA00023136"/>
    </source>
</evidence>
<keyword evidence="7" id="KW-0597">Phosphoprotein</keyword>
<dbReference type="SUPFAM" id="SSF81665">
    <property type="entry name" value="Calcium ATPase, transmembrane domain M"/>
    <property type="match status" value="1"/>
</dbReference>
<dbReference type="InterPro" id="IPR023298">
    <property type="entry name" value="ATPase_P-typ_TM_dom_sf"/>
</dbReference>
<dbReference type="EMBL" id="CP098827">
    <property type="protein sequence ID" value="XBO71629.1"/>
    <property type="molecule type" value="Genomic_DNA"/>
</dbReference>
<keyword evidence="12" id="KW-0187">Copper transport</keyword>
<evidence type="ECO:0000256" key="15">
    <source>
        <dbReference type="ARBA" id="ARBA00022967"/>
    </source>
</evidence>
<feature type="transmembrane region" description="Helical" evidence="23">
    <location>
        <begin position="247"/>
        <end position="271"/>
    </location>
</feature>
<keyword evidence="9 23" id="KW-0479">Metal-binding</keyword>
<evidence type="ECO:0000256" key="20">
    <source>
        <dbReference type="ARBA" id="ARBA00029719"/>
    </source>
</evidence>
<dbReference type="PRINTS" id="PR00943">
    <property type="entry name" value="CUATPASE"/>
</dbReference>
<dbReference type="GO" id="GO:0055070">
    <property type="term" value="P:copper ion homeostasis"/>
    <property type="evidence" value="ECO:0007669"/>
    <property type="project" value="TreeGrafter"/>
</dbReference>
<evidence type="ECO:0000313" key="26">
    <source>
        <dbReference type="EMBL" id="XBO71629.1"/>
    </source>
</evidence>
<evidence type="ECO:0000256" key="7">
    <source>
        <dbReference type="ARBA" id="ARBA00022553"/>
    </source>
</evidence>
<dbReference type="CDD" id="cd02094">
    <property type="entry name" value="P-type_ATPase_Cu-like"/>
    <property type="match status" value="1"/>
</dbReference>
<dbReference type="SFLD" id="SFLDF00027">
    <property type="entry name" value="p-type_atpase"/>
    <property type="match status" value="1"/>
</dbReference>
<dbReference type="PANTHER" id="PTHR43520:SF6">
    <property type="entry name" value="COPPER-EXPORTING P-TYPE ATPASE"/>
    <property type="match status" value="1"/>
</dbReference>
<keyword evidence="6 23" id="KW-1003">Cell membrane</keyword>
<dbReference type="SFLD" id="SFLDG00002">
    <property type="entry name" value="C1.7:_P-type_atpase_like"/>
    <property type="match status" value="1"/>
</dbReference>
<evidence type="ECO:0000256" key="10">
    <source>
        <dbReference type="ARBA" id="ARBA00022737"/>
    </source>
</evidence>
<feature type="domain" description="HMA" evidence="25">
    <location>
        <begin position="129"/>
        <end position="192"/>
    </location>
</feature>
<dbReference type="Gene3D" id="3.30.70.100">
    <property type="match status" value="2"/>
</dbReference>
<dbReference type="InterPro" id="IPR006121">
    <property type="entry name" value="HMA_dom"/>
</dbReference>
<comment type="subcellular location">
    <subcellularLocation>
        <location evidence="1">Cell membrane</location>
        <topology evidence="1">Multi-pass membrane protein</topology>
    </subcellularLocation>
</comment>
<evidence type="ECO:0000259" key="25">
    <source>
        <dbReference type="PROSITE" id="PS50846"/>
    </source>
</evidence>
<dbReference type="InterPro" id="IPR008250">
    <property type="entry name" value="ATPase_P-typ_transduc_dom_A_sf"/>
</dbReference>
<feature type="transmembrane region" description="Helical" evidence="23">
    <location>
        <begin position="312"/>
        <end position="331"/>
    </location>
</feature>
<evidence type="ECO:0000256" key="6">
    <source>
        <dbReference type="ARBA" id="ARBA00022475"/>
    </source>
</evidence>
<dbReference type="InterPro" id="IPR001757">
    <property type="entry name" value="P_typ_ATPase"/>
</dbReference>
<feature type="compositionally biased region" description="Polar residues" evidence="24">
    <location>
        <begin position="93"/>
        <end position="106"/>
    </location>
</feature>
<dbReference type="InterPro" id="IPR023299">
    <property type="entry name" value="ATPase_P-typ_cyto_dom_N"/>
</dbReference>
<evidence type="ECO:0000256" key="1">
    <source>
        <dbReference type="ARBA" id="ARBA00004651"/>
    </source>
</evidence>
<feature type="transmembrane region" description="Helical" evidence="23">
    <location>
        <begin position="834"/>
        <end position="853"/>
    </location>
</feature>
<dbReference type="NCBIfam" id="TIGR01494">
    <property type="entry name" value="ATPase_P-type"/>
    <property type="match status" value="2"/>
</dbReference>
<gene>
    <name evidence="26" type="ORF">NFG58_02620</name>
</gene>
<dbReference type="InterPro" id="IPR027256">
    <property type="entry name" value="P-typ_ATPase_IB"/>
</dbReference>
<feature type="transmembrane region" description="Helical" evidence="23">
    <location>
        <begin position="283"/>
        <end position="306"/>
    </location>
</feature>
<dbReference type="Pfam" id="PF00122">
    <property type="entry name" value="E1-E2_ATPase"/>
    <property type="match status" value="1"/>
</dbReference>
<dbReference type="SUPFAM" id="SSF55008">
    <property type="entry name" value="HMA, heavy metal-associated domain"/>
    <property type="match status" value="2"/>
</dbReference>
<evidence type="ECO:0000256" key="16">
    <source>
        <dbReference type="ARBA" id="ARBA00022989"/>
    </source>
</evidence>
<dbReference type="CDD" id="cd00371">
    <property type="entry name" value="HMA"/>
    <property type="match status" value="2"/>
</dbReference>
<evidence type="ECO:0000256" key="24">
    <source>
        <dbReference type="SAM" id="MobiDB-lite"/>
    </source>
</evidence>
<evidence type="ECO:0000256" key="17">
    <source>
        <dbReference type="ARBA" id="ARBA00023008"/>
    </source>
</evidence>
<dbReference type="GO" id="GO:0005507">
    <property type="term" value="F:copper ion binding"/>
    <property type="evidence" value="ECO:0007669"/>
    <property type="project" value="TreeGrafter"/>
</dbReference>
<dbReference type="InterPro" id="IPR059000">
    <property type="entry name" value="ATPase_P-type_domA"/>
</dbReference>
<dbReference type="EC" id="7.2.2.8" evidence="3"/>
<feature type="transmembrane region" description="Helical" evidence="23">
    <location>
        <begin position="493"/>
        <end position="516"/>
    </location>
</feature>
<dbReference type="GO" id="GO:0043682">
    <property type="term" value="F:P-type divalent copper transporter activity"/>
    <property type="evidence" value="ECO:0007669"/>
    <property type="project" value="TreeGrafter"/>
</dbReference>
<keyword evidence="11 23" id="KW-0547">Nucleotide-binding</keyword>
<dbReference type="GO" id="GO:0016887">
    <property type="term" value="F:ATP hydrolysis activity"/>
    <property type="evidence" value="ECO:0007669"/>
    <property type="project" value="InterPro"/>
</dbReference>
<keyword evidence="8 23" id="KW-0812">Transmembrane</keyword>
<dbReference type="PANTHER" id="PTHR43520">
    <property type="entry name" value="ATP7, ISOFORM B"/>
    <property type="match status" value="1"/>
</dbReference>
<keyword evidence="14" id="KW-0460">Magnesium</keyword>
<evidence type="ECO:0000256" key="5">
    <source>
        <dbReference type="ARBA" id="ARBA00022448"/>
    </source>
</evidence>
<dbReference type="InterPro" id="IPR036412">
    <property type="entry name" value="HAD-like_sf"/>
</dbReference>
<keyword evidence="15" id="KW-1278">Translocase</keyword>
<evidence type="ECO:0000256" key="13">
    <source>
        <dbReference type="ARBA" id="ARBA00022840"/>
    </source>
</evidence>
<dbReference type="SFLD" id="SFLDS00003">
    <property type="entry name" value="Haloacid_Dehalogenase"/>
    <property type="match status" value="1"/>
</dbReference>
<proteinExistence type="inferred from homology"/>
<reference evidence="26" key="1">
    <citation type="submission" date="2022-06" db="EMBL/GenBank/DDBJ databases">
        <title>A novel DMS-producing enzyme.</title>
        <authorList>
            <person name="Zhang Y."/>
        </authorList>
    </citation>
    <scope>NUCLEOTIDE SEQUENCE</scope>
    <source>
        <strain evidence="26">RT37</strain>
    </source>
</reference>
<dbReference type="Pfam" id="PF00702">
    <property type="entry name" value="Hydrolase"/>
    <property type="match status" value="1"/>
</dbReference>
<keyword evidence="10" id="KW-0677">Repeat</keyword>
<dbReference type="PROSITE" id="PS50846">
    <property type="entry name" value="HMA_2"/>
    <property type="match status" value="2"/>
</dbReference>
<evidence type="ECO:0000256" key="2">
    <source>
        <dbReference type="ARBA" id="ARBA00006024"/>
    </source>
</evidence>
<dbReference type="PRINTS" id="PR00119">
    <property type="entry name" value="CATATPASE"/>
</dbReference>
<evidence type="ECO:0000256" key="11">
    <source>
        <dbReference type="ARBA" id="ARBA00022741"/>
    </source>
</evidence>
<dbReference type="InterPro" id="IPR036163">
    <property type="entry name" value="HMA_dom_sf"/>
</dbReference>
<keyword evidence="16 23" id="KW-1133">Transmembrane helix</keyword>
<comment type="catalytic activity">
    <reaction evidence="22">
        <text>Cu(+)(in) + ATP + H2O = Cu(+)(out) + ADP + phosphate + H(+)</text>
        <dbReference type="Rhea" id="RHEA:25792"/>
        <dbReference type="ChEBI" id="CHEBI:15377"/>
        <dbReference type="ChEBI" id="CHEBI:15378"/>
        <dbReference type="ChEBI" id="CHEBI:30616"/>
        <dbReference type="ChEBI" id="CHEBI:43474"/>
        <dbReference type="ChEBI" id="CHEBI:49552"/>
        <dbReference type="ChEBI" id="CHEBI:456216"/>
        <dbReference type="EC" id="7.2.2.8"/>
    </reaction>
</comment>
<evidence type="ECO:0000256" key="23">
    <source>
        <dbReference type="RuleBase" id="RU362081"/>
    </source>
</evidence>
<dbReference type="SUPFAM" id="SSF56784">
    <property type="entry name" value="HAD-like"/>
    <property type="match status" value="1"/>
</dbReference>
<dbReference type="Gene3D" id="2.70.150.10">
    <property type="entry name" value="Calcium-transporting ATPase, cytoplasmic transduction domain A"/>
    <property type="match status" value="1"/>
</dbReference>
<feature type="transmembrane region" description="Helical" evidence="23">
    <location>
        <begin position="465"/>
        <end position="487"/>
    </location>
</feature>
<protein>
    <recommendedName>
        <fullName evidence="4">Copper-exporting P-type ATPase</fullName>
        <ecNumber evidence="3">7.2.2.8</ecNumber>
    </recommendedName>
    <alternativeName>
        <fullName evidence="20">Copper-exporting P-type ATPase A</fullName>
    </alternativeName>
    <alternativeName>
        <fullName evidence="21">Cu(+)-exporting ATPase</fullName>
    </alternativeName>
</protein>
<keyword evidence="13 23" id="KW-0067">ATP-binding</keyword>
<dbReference type="PROSITE" id="PS00154">
    <property type="entry name" value="ATPASE_E1_E2"/>
    <property type="match status" value="1"/>
</dbReference>
<dbReference type="PROSITE" id="PS01047">
    <property type="entry name" value="HMA_1"/>
    <property type="match status" value="1"/>
</dbReference>
<accession>A0AAU7KJ64</accession>
<dbReference type="InterPro" id="IPR044492">
    <property type="entry name" value="P_typ_ATPase_HD_dom"/>
</dbReference>
<feature type="transmembrane region" description="Helical" evidence="23">
    <location>
        <begin position="859"/>
        <end position="880"/>
    </location>
</feature>
<name>A0AAU7KJ64_9GAMM</name>
<feature type="transmembrane region" description="Helical" evidence="23">
    <location>
        <begin position="216"/>
        <end position="235"/>
    </location>
</feature>
<evidence type="ECO:0000256" key="18">
    <source>
        <dbReference type="ARBA" id="ARBA00023065"/>
    </source>
</evidence>
<keyword evidence="17" id="KW-0186">Copper</keyword>
<dbReference type="GO" id="GO:0060003">
    <property type="term" value="P:copper ion export"/>
    <property type="evidence" value="ECO:0007669"/>
    <property type="project" value="UniProtKB-ARBA"/>
</dbReference>
<dbReference type="Gene3D" id="3.40.50.1000">
    <property type="entry name" value="HAD superfamily/HAD-like"/>
    <property type="match status" value="1"/>
</dbReference>
<dbReference type="InterPro" id="IPR018303">
    <property type="entry name" value="ATPase_P-typ_P_site"/>
</dbReference>
<evidence type="ECO:0000256" key="14">
    <source>
        <dbReference type="ARBA" id="ARBA00022842"/>
    </source>
</evidence>
<evidence type="ECO:0000256" key="3">
    <source>
        <dbReference type="ARBA" id="ARBA00012517"/>
    </source>
</evidence>
<feature type="domain" description="HMA" evidence="25">
    <location>
        <begin position="5"/>
        <end position="68"/>
    </location>
</feature>
<sequence length="908" mass="95440">MNRLEEHQFQVTGMSCQGCVGRMRRAIQEHDAEAQVEGDPGSGTLSVASCLGADELAALLSQAGYPAEASGSDEQITADSAPTPLAPAEASGTDEQIASDSTTTPQAPAEAPSLQEEPSASLQEEPSAPSQRLAIQGMTCAGCVASVQKALAATSGVERAEVNFASHTARIHGDVDAEALVQAVESVGYGAEPIVDLRQAERQRAERNQREYRRKLKGSLASLALAVPLMVMMLIHHPEPTGLARLGWGLVGLATLAVLAFPGRAFFVGAWKALRHHRANMDTLIALGTGTAWLYSMAVVVAAPWLPQAARGLYFEASSMIIGLVLLGKALELRAQGRTSDALHRLLDLQSQSARVVREEGELDLPIDEVRQGDLIRVRPGERLPVDGEVVEGDSHIDESMLSGEPAPVARGPGDEVSAGTVNGRGSLVFRATRVGADTRLGRITEQVANAQGSKPPIGNLADRVSAVFVPSVMIIAVLTALAWYHFGPEPRVIHMLVTATTVLIIACPCALGLATPLSTMIGVGKAAEHGVLIRSGEALQTASRLTTLVVDKTGTLTEGRPRVTDCRWFAGEASDDRTRLLGLVAAIEARSEHPLAEALGRYAHDHGHDHAAADTNPSDESGGSTASASSFANSTIEAFESLTGRGVRARDAEGRRLAIGNAAMMQEEGVTLADHELDDWQAQARTLVYLSLDGVLTAGFAIEDPLREDSLDAVARLRADGLKVVMLTGDNSATARAIGEEVGIDEVHAELSPEDKHAEIERLQAEGEVVGMVGDGINDAPALARADVGFAIGQGTDVAIESAGVTLMRSSLHGVAAAIEISQATLANIRQNLWGALGYNALCIPIAAGLFYPLTGTLLSPMIAGAAMSASSITVVANANRLRLKRLRPQNARASHPDTPPSQEVLS</sequence>
<feature type="region of interest" description="Disordered" evidence="24">
    <location>
        <begin position="607"/>
        <end position="630"/>
    </location>
</feature>
<evidence type="ECO:0000256" key="22">
    <source>
        <dbReference type="ARBA" id="ARBA00049289"/>
    </source>
</evidence>
<dbReference type="GO" id="GO:0005524">
    <property type="term" value="F:ATP binding"/>
    <property type="evidence" value="ECO:0007669"/>
    <property type="project" value="UniProtKB-UniRule"/>
</dbReference>
<evidence type="ECO:0000256" key="8">
    <source>
        <dbReference type="ARBA" id="ARBA00022692"/>
    </source>
</evidence>